<dbReference type="Proteomes" id="UP000616151">
    <property type="component" value="Unassembled WGS sequence"/>
</dbReference>
<reference evidence="1" key="1">
    <citation type="submission" date="2021-01" db="EMBL/GenBank/DDBJ databases">
        <authorList>
            <person name="Sun Q."/>
        </authorList>
    </citation>
    <scope>NUCLEOTIDE SEQUENCE</scope>
    <source>
        <strain evidence="1">YIM B02566</strain>
    </source>
</reference>
<gene>
    <name evidence="1" type="ORF">JHL16_31210</name>
</gene>
<sequence length="114" mass="12610">MATIYKILGRDEWEKALAQGVFEGSAVDRQDGFIHFSAAHQLRETVRRHFAGRSDLILAAVDAETLGPELRWEASRGGDLFPHLYAPLAIARIRHAAPLPWQGGTHNFPADIPA</sequence>
<evidence type="ECO:0000313" key="1">
    <source>
        <dbReference type="EMBL" id="MBK1870876.1"/>
    </source>
</evidence>
<accession>A0ACC5REE8</accession>
<protein>
    <submittedName>
        <fullName evidence="1">DUF952 domain-containing protein</fullName>
    </submittedName>
</protein>
<proteinExistence type="predicted"/>
<dbReference type="EMBL" id="JAENHL010000008">
    <property type="protein sequence ID" value="MBK1870876.1"/>
    <property type="molecule type" value="Genomic_DNA"/>
</dbReference>
<evidence type="ECO:0000313" key="2">
    <source>
        <dbReference type="Proteomes" id="UP000616151"/>
    </source>
</evidence>
<keyword evidence="2" id="KW-1185">Reference proteome</keyword>
<organism evidence="1 2">
    <name type="scientific">Taklimakanibacter albus</name>
    <dbReference type="NCBI Taxonomy" id="2800327"/>
    <lineage>
        <taxon>Bacteria</taxon>
        <taxon>Pseudomonadati</taxon>
        <taxon>Pseudomonadota</taxon>
        <taxon>Alphaproteobacteria</taxon>
        <taxon>Hyphomicrobiales</taxon>
        <taxon>Aestuariivirgaceae</taxon>
        <taxon>Taklimakanibacter</taxon>
    </lineage>
</organism>
<comment type="caution">
    <text evidence="1">The sequence shown here is derived from an EMBL/GenBank/DDBJ whole genome shotgun (WGS) entry which is preliminary data.</text>
</comment>
<name>A0ACC5REE8_9HYPH</name>